<organism evidence="14 15">
    <name type="scientific">Aquella oligotrophica</name>
    <dbReference type="NCBI Taxonomy" id="2067065"/>
    <lineage>
        <taxon>Bacteria</taxon>
        <taxon>Pseudomonadati</taxon>
        <taxon>Pseudomonadota</taxon>
        <taxon>Betaproteobacteria</taxon>
        <taxon>Neisseriales</taxon>
        <taxon>Neisseriaceae</taxon>
        <taxon>Aquella</taxon>
    </lineage>
</organism>
<dbReference type="Gene3D" id="3.20.20.80">
    <property type="entry name" value="Glycosidases"/>
    <property type="match status" value="1"/>
</dbReference>
<dbReference type="InterPro" id="IPR013738">
    <property type="entry name" value="Beta_galactosidase_Trimer"/>
</dbReference>
<feature type="binding site" evidence="11">
    <location>
        <position position="156"/>
    </location>
    <ligand>
        <name>Zn(2+)</name>
        <dbReference type="ChEBI" id="CHEBI:29105"/>
    </ligand>
</feature>
<dbReference type="EC" id="3.2.1.23" evidence="3 8"/>
<dbReference type="Pfam" id="PF08532">
    <property type="entry name" value="Glyco_hydro_42M"/>
    <property type="match status" value="1"/>
</dbReference>
<feature type="binding site" evidence="10">
    <location>
        <position position="141"/>
    </location>
    <ligand>
        <name>substrate</name>
    </ligand>
</feature>
<reference evidence="15" key="1">
    <citation type="submission" date="2017-11" db="EMBL/GenBank/DDBJ databases">
        <authorList>
            <person name="Chan K.G."/>
            <person name="Lee L.S."/>
        </authorList>
    </citation>
    <scope>NUCLEOTIDE SEQUENCE [LARGE SCALE GENOMIC DNA]</scope>
    <source>
        <strain evidence="15">DSM 100970</strain>
    </source>
</reference>
<feature type="active site" description="Nucleophile" evidence="9">
    <location>
        <position position="305"/>
    </location>
</feature>
<dbReference type="GO" id="GO:0005975">
    <property type="term" value="P:carbohydrate metabolic process"/>
    <property type="evidence" value="ECO:0007669"/>
    <property type="project" value="InterPro"/>
</dbReference>
<protein>
    <recommendedName>
        <fullName evidence="3 8">Beta-galactosidase</fullName>
        <shortName evidence="8">Beta-gal</shortName>
        <ecNumber evidence="3 8">3.2.1.23</ecNumber>
    </recommendedName>
</protein>
<keyword evidence="15" id="KW-1185">Reference proteome</keyword>
<proteinExistence type="inferred from homology"/>
<dbReference type="GO" id="GO:0004565">
    <property type="term" value="F:beta-galactosidase activity"/>
    <property type="evidence" value="ECO:0007669"/>
    <property type="project" value="UniProtKB-EC"/>
</dbReference>
<dbReference type="RefSeq" id="WP_102950464.1">
    <property type="nucleotide sequence ID" value="NZ_CP024847.1"/>
</dbReference>
<evidence type="ECO:0000256" key="4">
    <source>
        <dbReference type="ARBA" id="ARBA00022723"/>
    </source>
</evidence>
<sequence>MYLGVDYYPEQWDAEFLEQDLARMVSAGINCIRIAEFAWHLMEPKEGQFNFDYFAHVLDRAEHYGLKVMLGTPTATLPAWLAKKYPEVLSVDEVGIKRHFGGRRQACLNSPVYREKSALISTKMAEAYANHPAVIAWQIDNELGHETSDWCYCNHCEREFQNYLQAQFESVEELNYRLGTVFWSQSYNDFNEIELPRPTIPAKNPGLMLYFYRFRAETITRFTREQATILRKIIPQSQQITHNYPGDYYNKAQNFTDISECLDVVALNNYPVWGGLEQPVEYGKIAMKLDQTRGFLPGKNFWITEQLIGAQAHTIMGYLPRPGQARLWSWQAMLHGCNNLIYFRWRTATKGAEQFCYGVLDHDNQDGPRYHEMQQVFNEARRYASELNQPIKAEVALIYNPDNIFAWKIQPQSVSMDIHHEHFRLYQGFIRHNVAIDVIDIRQAIDTYKVVLLPAPLLLTKEQITKLVDFIQNGGIVISSFRAAIKDQDNSVYFNQDNPWLKVAGLKAYYIESLGNNSQVTIRNPSGVEYQAGVWRDMLEVTTGSDAQTIYNYSDEFSSYAAVTETVIGAGKLIHIATGINDKEFWLNLASQVLSLQSIPARLTPDGVEIIRRGNTDFILNHNNHAIRYNDLELEPYAVLIEGK</sequence>
<feature type="binding site" evidence="11">
    <location>
        <position position="151"/>
    </location>
    <ligand>
        <name>Zn(2+)</name>
        <dbReference type="ChEBI" id="CHEBI:29105"/>
    </ligand>
</feature>
<dbReference type="SUPFAM" id="SSF51445">
    <property type="entry name" value="(Trans)glycosidases"/>
    <property type="match status" value="1"/>
</dbReference>
<keyword evidence="4 11" id="KW-0479">Metal-binding</keyword>
<dbReference type="Pfam" id="PF02449">
    <property type="entry name" value="Glyco_hydro_42"/>
    <property type="match status" value="1"/>
</dbReference>
<dbReference type="Proteomes" id="UP000236655">
    <property type="component" value="Chromosome"/>
</dbReference>
<evidence type="ECO:0000256" key="11">
    <source>
        <dbReference type="PIRSR" id="PIRSR001084-3"/>
    </source>
</evidence>
<evidence type="ECO:0000256" key="9">
    <source>
        <dbReference type="PIRSR" id="PIRSR001084-1"/>
    </source>
</evidence>
<dbReference type="PANTHER" id="PTHR36447">
    <property type="entry name" value="BETA-GALACTOSIDASE GANA"/>
    <property type="match status" value="1"/>
</dbReference>
<feature type="domain" description="Beta-galactosidase trimerisation" evidence="13">
    <location>
        <begin position="393"/>
        <end position="593"/>
    </location>
</feature>
<dbReference type="KEGG" id="nba:CUN60_02220"/>
<keyword evidence="7 8" id="KW-0326">Glycosidase</keyword>
<dbReference type="SUPFAM" id="SSF52317">
    <property type="entry name" value="Class I glutamine amidotransferase-like"/>
    <property type="match status" value="1"/>
</dbReference>
<evidence type="ECO:0000313" key="14">
    <source>
        <dbReference type="EMBL" id="AUR51164.1"/>
    </source>
</evidence>
<dbReference type="GO" id="GO:0046872">
    <property type="term" value="F:metal ion binding"/>
    <property type="evidence" value="ECO:0007669"/>
    <property type="project" value="UniProtKB-KW"/>
</dbReference>
<dbReference type="GO" id="GO:0009341">
    <property type="term" value="C:beta-galactosidase complex"/>
    <property type="evidence" value="ECO:0007669"/>
    <property type="project" value="InterPro"/>
</dbReference>
<dbReference type="InterPro" id="IPR013529">
    <property type="entry name" value="Glyco_hydro_42_N"/>
</dbReference>
<feature type="binding site" evidence="10">
    <location>
        <position position="103"/>
    </location>
    <ligand>
        <name>substrate</name>
    </ligand>
</feature>
<dbReference type="EMBL" id="CP024847">
    <property type="protein sequence ID" value="AUR51164.1"/>
    <property type="molecule type" value="Genomic_DNA"/>
</dbReference>
<dbReference type="InterPro" id="IPR017853">
    <property type="entry name" value="GH"/>
</dbReference>
<dbReference type="PANTHER" id="PTHR36447:SF2">
    <property type="entry name" value="BETA-GALACTOSIDASE YESZ"/>
    <property type="match status" value="1"/>
</dbReference>
<dbReference type="CDD" id="cd03143">
    <property type="entry name" value="A4_beta-galactosidase_middle_domain"/>
    <property type="match status" value="1"/>
</dbReference>
<evidence type="ECO:0000256" key="1">
    <source>
        <dbReference type="ARBA" id="ARBA00001412"/>
    </source>
</evidence>
<keyword evidence="5 8" id="KW-0378">Hydrolase</keyword>
<dbReference type="PIRSF" id="PIRSF001084">
    <property type="entry name" value="B-galactosidase"/>
    <property type="match status" value="1"/>
</dbReference>
<dbReference type="InterPro" id="IPR029062">
    <property type="entry name" value="Class_I_gatase-like"/>
</dbReference>
<dbReference type="Gene3D" id="3.40.50.880">
    <property type="match status" value="1"/>
</dbReference>
<dbReference type="OrthoDB" id="9800974at2"/>
<feature type="binding site" evidence="11">
    <location>
        <position position="107"/>
    </location>
    <ligand>
        <name>Zn(2+)</name>
        <dbReference type="ChEBI" id="CHEBI:29105"/>
    </ligand>
</feature>
<feature type="domain" description="Glycoside hydrolase family 42 N-terminal" evidence="12">
    <location>
        <begin position="6"/>
        <end position="381"/>
    </location>
</feature>
<evidence type="ECO:0000313" key="15">
    <source>
        <dbReference type="Proteomes" id="UP000236655"/>
    </source>
</evidence>
<evidence type="ECO:0000256" key="5">
    <source>
        <dbReference type="ARBA" id="ARBA00022801"/>
    </source>
</evidence>
<gene>
    <name evidence="14" type="ORF">CUN60_02220</name>
</gene>
<evidence type="ECO:0000256" key="8">
    <source>
        <dbReference type="PIRNR" id="PIRNR001084"/>
    </source>
</evidence>
<evidence type="ECO:0000259" key="13">
    <source>
        <dbReference type="Pfam" id="PF08532"/>
    </source>
</evidence>
<dbReference type="AlphaFoldDB" id="A0A2I7N3X7"/>
<evidence type="ECO:0000256" key="10">
    <source>
        <dbReference type="PIRSR" id="PIRSR001084-2"/>
    </source>
</evidence>
<feature type="active site" description="Proton donor" evidence="9">
    <location>
        <position position="142"/>
    </location>
</feature>
<evidence type="ECO:0000256" key="6">
    <source>
        <dbReference type="ARBA" id="ARBA00022833"/>
    </source>
</evidence>
<keyword evidence="6 11" id="KW-0862">Zinc</keyword>
<feature type="binding site" evidence="11">
    <location>
        <position position="153"/>
    </location>
    <ligand>
        <name>Zn(2+)</name>
        <dbReference type="ChEBI" id="CHEBI:29105"/>
    </ligand>
</feature>
<evidence type="ECO:0000259" key="12">
    <source>
        <dbReference type="Pfam" id="PF02449"/>
    </source>
</evidence>
<comment type="similarity">
    <text evidence="2 8">Belongs to the glycosyl hydrolase 42 family.</text>
</comment>
<comment type="catalytic activity">
    <reaction evidence="1 8">
        <text>Hydrolysis of terminal non-reducing beta-D-galactose residues in beta-D-galactosides.</text>
        <dbReference type="EC" id="3.2.1.23"/>
    </reaction>
</comment>
<accession>A0A2I7N3X7</accession>
<evidence type="ECO:0000256" key="2">
    <source>
        <dbReference type="ARBA" id="ARBA00005940"/>
    </source>
</evidence>
<evidence type="ECO:0000256" key="3">
    <source>
        <dbReference type="ARBA" id="ARBA00012756"/>
    </source>
</evidence>
<evidence type="ECO:0000256" key="7">
    <source>
        <dbReference type="ARBA" id="ARBA00023295"/>
    </source>
</evidence>
<dbReference type="InterPro" id="IPR003476">
    <property type="entry name" value="Glyco_hydro_42"/>
</dbReference>
<name>A0A2I7N3X7_9NEIS</name>